<organism evidence="1 2">
    <name type="scientific">Sousa chinensis</name>
    <name type="common">Indo-pacific humpbacked dolphin</name>
    <name type="synonym">Steno chinensis</name>
    <dbReference type="NCBI Taxonomy" id="103600"/>
    <lineage>
        <taxon>Eukaryota</taxon>
        <taxon>Metazoa</taxon>
        <taxon>Chordata</taxon>
        <taxon>Craniata</taxon>
        <taxon>Vertebrata</taxon>
        <taxon>Euteleostomi</taxon>
        <taxon>Mammalia</taxon>
        <taxon>Eutheria</taxon>
        <taxon>Laurasiatheria</taxon>
        <taxon>Artiodactyla</taxon>
        <taxon>Whippomorpha</taxon>
        <taxon>Cetacea</taxon>
        <taxon>Odontoceti</taxon>
        <taxon>Delphinidae</taxon>
        <taxon>Sousa</taxon>
    </lineage>
</organism>
<reference evidence="1 2" key="1">
    <citation type="journal article" date="2018" name="Genomics">
        <title>Molecular footprints of inshore aquatic adaptation in Indo-Pacific humpback dolphin (Sousa chinensis).</title>
        <authorList>
            <person name="Ming Y."/>
            <person name="Jian J."/>
            <person name="Yu F."/>
            <person name="Yu X."/>
            <person name="Wang J."/>
            <person name="Liu W."/>
        </authorList>
    </citation>
    <scope>NUCLEOTIDE SEQUENCE [LARGE SCALE GENOMIC DNA]</scope>
    <source>
        <strain evidence="1">MY-2018</strain>
        <tissue evidence="1">Skin</tissue>
    </source>
</reference>
<dbReference type="AlphaFoldDB" id="A0A484GVI0"/>
<evidence type="ECO:0000313" key="1">
    <source>
        <dbReference type="EMBL" id="TEA39603.1"/>
    </source>
</evidence>
<name>A0A484GVI0_SOUCH</name>
<comment type="caution">
    <text evidence="1">The sequence shown here is derived from an EMBL/GenBank/DDBJ whole genome shotgun (WGS) entry which is preliminary data.</text>
</comment>
<feature type="non-terminal residue" evidence="1">
    <location>
        <position position="44"/>
    </location>
</feature>
<keyword evidence="2" id="KW-1185">Reference proteome</keyword>
<dbReference type="Proteomes" id="UP000295264">
    <property type="component" value="Unassembled WGS sequence"/>
</dbReference>
<protein>
    <submittedName>
        <fullName evidence="1">Uncharacterized protein</fullName>
    </submittedName>
</protein>
<accession>A0A484GVI0</accession>
<sequence length="44" mass="4860">KKKNSTELCFGCKAPKDSKTIKEKKGHQNCSSTEDVVFLVADSE</sequence>
<evidence type="ECO:0000313" key="2">
    <source>
        <dbReference type="Proteomes" id="UP000295264"/>
    </source>
</evidence>
<dbReference type="EMBL" id="QWLN02003861">
    <property type="protein sequence ID" value="TEA39603.1"/>
    <property type="molecule type" value="Genomic_DNA"/>
</dbReference>
<gene>
    <name evidence="1" type="ORF">DBR06_SOUSAS3410042</name>
</gene>
<proteinExistence type="predicted"/>
<feature type="non-terminal residue" evidence="1">
    <location>
        <position position="1"/>
    </location>
</feature>